<dbReference type="AlphaFoldDB" id="A0A1H3MLV6"/>
<keyword evidence="3 5" id="KW-1133">Transmembrane helix</keyword>
<dbReference type="SUPFAM" id="SSF141322">
    <property type="entry name" value="NfeD domain-like"/>
    <property type="match status" value="1"/>
</dbReference>
<comment type="subcellular location">
    <subcellularLocation>
        <location evidence="1">Membrane</location>
        <topology evidence="1">Multi-pass membrane protein</topology>
    </subcellularLocation>
</comment>
<keyword evidence="7" id="KW-0378">Hydrolase</keyword>
<evidence type="ECO:0000256" key="3">
    <source>
        <dbReference type="ARBA" id="ARBA00022989"/>
    </source>
</evidence>
<evidence type="ECO:0000313" key="8">
    <source>
        <dbReference type="Proteomes" id="UP000198625"/>
    </source>
</evidence>
<evidence type="ECO:0000256" key="4">
    <source>
        <dbReference type="ARBA" id="ARBA00023136"/>
    </source>
</evidence>
<evidence type="ECO:0000256" key="2">
    <source>
        <dbReference type="ARBA" id="ARBA00022692"/>
    </source>
</evidence>
<dbReference type="RefSeq" id="WP_091727714.1">
    <property type="nucleotide sequence ID" value="NZ_FNQE01000007.1"/>
</dbReference>
<dbReference type="InterPro" id="IPR052165">
    <property type="entry name" value="Membrane_assoc_protease"/>
</dbReference>
<name>A0A1H3MLV6_9FIRM</name>
<keyword evidence="2 5" id="KW-0812">Transmembrane</keyword>
<dbReference type="Pfam" id="PF01957">
    <property type="entry name" value="NfeD"/>
    <property type="match status" value="1"/>
</dbReference>
<organism evidence="7 8">
    <name type="scientific">Proteiniborus ethanoligenes</name>
    <dbReference type="NCBI Taxonomy" id="415015"/>
    <lineage>
        <taxon>Bacteria</taxon>
        <taxon>Bacillati</taxon>
        <taxon>Bacillota</taxon>
        <taxon>Clostridia</taxon>
        <taxon>Eubacteriales</taxon>
        <taxon>Proteiniborus</taxon>
    </lineage>
</organism>
<keyword evidence="4 5" id="KW-0472">Membrane</keyword>
<evidence type="ECO:0000256" key="1">
    <source>
        <dbReference type="ARBA" id="ARBA00004141"/>
    </source>
</evidence>
<dbReference type="InterPro" id="IPR012340">
    <property type="entry name" value="NA-bd_OB-fold"/>
</dbReference>
<dbReference type="PANTHER" id="PTHR33507">
    <property type="entry name" value="INNER MEMBRANE PROTEIN YBBJ"/>
    <property type="match status" value="1"/>
</dbReference>
<dbReference type="PANTHER" id="PTHR33507:SF3">
    <property type="entry name" value="INNER MEMBRANE PROTEIN YBBJ"/>
    <property type="match status" value="1"/>
</dbReference>
<keyword evidence="8" id="KW-1185">Reference proteome</keyword>
<evidence type="ECO:0000256" key="5">
    <source>
        <dbReference type="SAM" id="Phobius"/>
    </source>
</evidence>
<keyword evidence="7" id="KW-0645">Protease</keyword>
<evidence type="ECO:0000259" key="6">
    <source>
        <dbReference type="Pfam" id="PF01957"/>
    </source>
</evidence>
<feature type="domain" description="NfeD-like C-terminal" evidence="6">
    <location>
        <begin position="86"/>
        <end position="145"/>
    </location>
</feature>
<proteinExistence type="predicted"/>
<gene>
    <name evidence="7" type="ORF">SAMN05660462_00865</name>
</gene>
<dbReference type="EMBL" id="FNQE01000007">
    <property type="protein sequence ID" value="SDY77483.1"/>
    <property type="molecule type" value="Genomic_DNA"/>
</dbReference>
<dbReference type="GO" id="GO:0008233">
    <property type="term" value="F:peptidase activity"/>
    <property type="evidence" value="ECO:0007669"/>
    <property type="project" value="UniProtKB-KW"/>
</dbReference>
<sequence length="157" mass="17161">MDFQLTNTMLWLILAVAFGIIEAVTLGIATIWFALGALVAWIFAAFDAPLIVQILAFLLSSGILLYFTRPIAQKFLKIGHTKTNADTLKGKTGIVIENIDNIQGTGQVNVGGQIWSAKTAYNEKIDEGTQIEILDIQGVKLVVQKINKGEELECQVL</sequence>
<dbReference type="Proteomes" id="UP000198625">
    <property type="component" value="Unassembled WGS sequence"/>
</dbReference>
<dbReference type="InterPro" id="IPR002810">
    <property type="entry name" value="NfeD-like_C"/>
</dbReference>
<dbReference type="STRING" id="415015.SAMN05660462_00865"/>
<dbReference type="OrthoDB" id="5054at2"/>
<dbReference type="Gene3D" id="2.40.50.140">
    <property type="entry name" value="Nucleic acid-binding proteins"/>
    <property type="match status" value="1"/>
</dbReference>
<dbReference type="GO" id="GO:0005886">
    <property type="term" value="C:plasma membrane"/>
    <property type="evidence" value="ECO:0007669"/>
    <property type="project" value="TreeGrafter"/>
</dbReference>
<feature type="transmembrane region" description="Helical" evidence="5">
    <location>
        <begin position="50"/>
        <end position="67"/>
    </location>
</feature>
<reference evidence="7 8" key="1">
    <citation type="submission" date="2016-10" db="EMBL/GenBank/DDBJ databases">
        <authorList>
            <person name="de Groot N.N."/>
        </authorList>
    </citation>
    <scope>NUCLEOTIDE SEQUENCE [LARGE SCALE GENOMIC DNA]</scope>
    <source>
        <strain evidence="7 8">DSM 21650</strain>
    </source>
</reference>
<feature type="transmembrane region" description="Helical" evidence="5">
    <location>
        <begin position="12"/>
        <end position="44"/>
    </location>
</feature>
<accession>A0A1H3MLV6</accession>
<evidence type="ECO:0000313" key="7">
    <source>
        <dbReference type="EMBL" id="SDY77483.1"/>
    </source>
</evidence>
<dbReference type="GO" id="GO:0006508">
    <property type="term" value="P:proteolysis"/>
    <property type="evidence" value="ECO:0007669"/>
    <property type="project" value="UniProtKB-KW"/>
</dbReference>
<protein>
    <submittedName>
        <fullName evidence="7">Membrane protein implicated in regulation of membrane protease activity</fullName>
    </submittedName>
</protein>